<dbReference type="Proteomes" id="UP000802098">
    <property type="component" value="Unassembled WGS sequence"/>
</dbReference>
<dbReference type="InterPro" id="IPR011006">
    <property type="entry name" value="CheY-like_superfamily"/>
</dbReference>
<accession>A0ABX0HTH5</accession>
<dbReference type="InterPro" id="IPR001789">
    <property type="entry name" value="Sig_transdc_resp-reg_receiver"/>
</dbReference>
<dbReference type="SMART" id="SM00448">
    <property type="entry name" value="REC"/>
    <property type="match status" value="1"/>
</dbReference>
<dbReference type="PROSITE" id="PS50110">
    <property type="entry name" value="RESPONSE_REGULATORY"/>
    <property type="match status" value="1"/>
</dbReference>
<proteinExistence type="predicted"/>
<feature type="domain" description="Response regulatory" evidence="3">
    <location>
        <begin position="15"/>
        <end position="130"/>
    </location>
</feature>
<comment type="caution">
    <text evidence="4">The sequence shown here is derived from an EMBL/GenBank/DDBJ whole genome shotgun (WGS) entry which is preliminary data.</text>
</comment>
<dbReference type="InterPro" id="IPR050595">
    <property type="entry name" value="Bact_response_regulator"/>
</dbReference>
<dbReference type="Pfam" id="PF00072">
    <property type="entry name" value="Response_reg"/>
    <property type="match status" value="1"/>
</dbReference>
<dbReference type="PANTHER" id="PTHR44591">
    <property type="entry name" value="STRESS RESPONSE REGULATOR PROTEIN 1"/>
    <property type="match status" value="1"/>
</dbReference>
<keyword evidence="5" id="KW-1185">Reference proteome</keyword>
<keyword evidence="1 2" id="KW-0597">Phosphoprotein</keyword>
<evidence type="ECO:0000259" key="3">
    <source>
        <dbReference type="PROSITE" id="PS50110"/>
    </source>
</evidence>
<dbReference type="SUPFAM" id="SSF52172">
    <property type="entry name" value="CheY-like"/>
    <property type="match status" value="1"/>
</dbReference>
<dbReference type="PANTHER" id="PTHR44591:SF25">
    <property type="entry name" value="CHEMOTAXIS TWO-COMPONENT RESPONSE REGULATOR"/>
    <property type="match status" value="1"/>
</dbReference>
<evidence type="ECO:0000256" key="1">
    <source>
        <dbReference type="ARBA" id="ARBA00022553"/>
    </source>
</evidence>
<evidence type="ECO:0000313" key="4">
    <source>
        <dbReference type="EMBL" id="NHK98331.1"/>
    </source>
</evidence>
<dbReference type="RefSeq" id="WP_050801762.1">
    <property type="nucleotide sequence ID" value="NZ_JAAOCD010000003.1"/>
</dbReference>
<dbReference type="Gene3D" id="3.40.50.2300">
    <property type="match status" value="1"/>
</dbReference>
<evidence type="ECO:0000256" key="2">
    <source>
        <dbReference type="PROSITE-ProRule" id="PRU00169"/>
    </source>
</evidence>
<protein>
    <submittedName>
        <fullName evidence="4">Response regulator</fullName>
    </submittedName>
</protein>
<dbReference type="EMBL" id="JAAOCD010000003">
    <property type="protein sequence ID" value="NHK98331.1"/>
    <property type="molecule type" value="Genomic_DNA"/>
</dbReference>
<evidence type="ECO:0000313" key="5">
    <source>
        <dbReference type="Proteomes" id="UP000802098"/>
    </source>
</evidence>
<name>A0ABX0HTH5_9BURK</name>
<organism evidence="4 5">
    <name type="scientific">Rubrivivax benzoatilyticus</name>
    <dbReference type="NCBI Taxonomy" id="316997"/>
    <lineage>
        <taxon>Bacteria</taxon>
        <taxon>Pseudomonadati</taxon>
        <taxon>Pseudomonadota</taxon>
        <taxon>Betaproteobacteria</taxon>
        <taxon>Burkholderiales</taxon>
        <taxon>Sphaerotilaceae</taxon>
        <taxon>Rubrivivax</taxon>
    </lineage>
</organism>
<reference evidence="4 5" key="1">
    <citation type="submission" date="2020-03" db="EMBL/GenBank/DDBJ databases">
        <title>Rubrivivax benzoatilyticus JA2 (sequenced after 10 years sub-culturing).</title>
        <authorList>
            <person name="Gupta D."/>
            <person name="Chintalapati S."/>
            <person name="Chintalapati V.R."/>
        </authorList>
    </citation>
    <scope>NUCLEOTIDE SEQUENCE [LARGE SCALE GENOMIC DNA]</scope>
    <source>
        <strain evidence="4 5">JA2-Mal</strain>
    </source>
</reference>
<feature type="modified residue" description="4-aspartylphosphate" evidence="2">
    <location>
        <position position="65"/>
    </location>
</feature>
<gene>
    <name evidence="4" type="ORF">G7087_08090</name>
</gene>
<sequence length="139" mass="14872">MAPASNSSEAADRPCVLFVDDSVTMRRSIELTLQTGGYEVVTASDGTVALALLREGLRPDLLLTDIVMPGTDGLTLIREARKLLRFTPIVALTTQGAPEMRQQGRADGATAWLLKPTGGRGLLELVARFVQRAPQAQAV</sequence>